<evidence type="ECO:0000256" key="1">
    <source>
        <dbReference type="ARBA" id="ARBA00005336"/>
    </source>
</evidence>
<dbReference type="PROSITE" id="PS00775">
    <property type="entry name" value="GLYCOSYL_HYDROL_F3"/>
    <property type="match status" value="1"/>
</dbReference>
<protein>
    <recommendedName>
        <fullName evidence="7">Beta-D-glucoside glucohydrolase</fullName>
    </recommendedName>
    <alternativeName>
        <fullName evidence="5">Cellobiase</fullName>
    </alternativeName>
    <alternativeName>
        <fullName evidence="6">Gentiobiase</fullName>
    </alternativeName>
</protein>
<feature type="chain" id="PRO_5016051198" description="Beta-D-glucoside glucohydrolase" evidence="9">
    <location>
        <begin position="24"/>
        <end position="791"/>
    </location>
</feature>
<dbReference type="InterPro" id="IPR002772">
    <property type="entry name" value="Glyco_hydro_3_C"/>
</dbReference>
<evidence type="ECO:0000256" key="3">
    <source>
        <dbReference type="ARBA" id="ARBA00022801"/>
    </source>
</evidence>
<dbReference type="GO" id="GO:0009044">
    <property type="term" value="F:xylan 1,4-beta-xylosidase activity"/>
    <property type="evidence" value="ECO:0007669"/>
    <property type="project" value="InterPro"/>
</dbReference>
<accession>A0A2W5CB64</accession>
<dbReference type="Gene3D" id="2.60.40.10">
    <property type="entry name" value="Immunoglobulins"/>
    <property type="match status" value="1"/>
</dbReference>
<dbReference type="PANTHER" id="PTHR42721:SF3">
    <property type="entry name" value="BETA-D-XYLOSIDASE 5-RELATED"/>
    <property type="match status" value="1"/>
</dbReference>
<proteinExistence type="inferred from homology"/>
<evidence type="ECO:0000256" key="7">
    <source>
        <dbReference type="ARBA" id="ARBA00032594"/>
    </source>
</evidence>
<dbReference type="InterPro" id="IPR017853">
    <property type="entry name" value="GH"/>
</dbReference>
<dbReference type="Gene3D" id="3.20.20.300">
    <property type="entry name" value="Glycoside hydrolase, family 3, N-terminal domain"/>
    <property type="match status" value="1"/>
</dbReference>
<dbReference type="InterPro" id="IPR013783">
    <property type="entry name" value="Ig-like_fold"/>
</dbReference>
<comment type="similarity">
    <text evidence="1 8">Belongs to the glycosyl hydrolase 3 family.</text>
</comment>
<dbReference type="PRINTS" id="PR00133">
    <property type="entry name" value="GLHYDRLASE3"/>
</dbReference>
<dbReference type="Pfam" id="PF14310">
    <property type="entry name" value="Fn3-like"/>
    <property type="match status" value="1"/>
</dbReference>
<dbReference type="InterPro" id="IPR044993">
    <property type="entry name" value="BXL"/>
</dbReference>
<dbReference type="GO" id="GO:0046556">
    <property type="term" value="F:alpha-L-arabinofuranosidase activity"/>
    <property type="evidence" value="ECO:0007669"/>
    <property type="project" value="TreeGrafter"/>
</dbReference>
<gene>
    <name evidence="11" type="ORF">DI623_00240</name>
</gene>
<dbReference type="SMART" id="SM01217">
    <property type="entry name" value="Fn3_like"/>
    <property type="match status" value="1"/>
</dbReference>
<dbReference type="PANTHER" id="PTHR42721">
    <property type="entry name" value="SUGAR HYDROLASE-RELATED"/>
    <property type="match status" value="1"/>
</dbReference>
<evidence type="ECO:0000256" key="5">
    <source>
        <dbReference type="ARBA" id="ARBA00031448"/>
    </source>
</evidence>
<dbReference type="SUPFAM" id="SSF51445">
    <property type="entry name" value="(Trans)glycosidases"/>
    <property type="match status" value="1"/>
</dbReference>
<feature type="signal peptide" evidence="9">
    <location>
        <begin position="1"/>
        <end position="23"/>
    </location>
</feature>
<dbReference type="Pfam" id="PF00933">
    <property type="entry name" value="Glyco_hydro_3"/>
    <property type="match status" value="1"/>
</dbReference>
<keyword evidence="2 9" id="KW-0732">Signal</keyword>
<sequence>MNRRQAIGLFLSASTVALCPAIAARTEARPLYRDPAAPIDLRVRDLLGRMTLDEKVAQMIALWGTKTEVMSEGALTFDPARASKAYPDGVGQITRPSDRRGGPAVAAVAGGTGARWRDPADTIRFINAAQHWAMTQTRLGIPILFHEEALHGYMAPDATMFPQAIAMAGSFDRDLVREVNDVIGREARANGAILALSPVVDIARDPRWGRIEETFGEDPYLCGEMGVASVLGLQGEGETLPAGKIFATLKHMTGHGQPEAGTNVGPAPISERELRENFFPPFRAVVSRTGIGAVMPSYNEIDGVPSHANRWLLTDVLRGEWGFDGLIVSDYGAVEELAKIHHVAADNQGAARLALAAGVDCELPDGVAYRTLVDQVKAGTAAIADIDAAVARILTFKFRAGLFEAGPVDPVAAARLTGNDAARALALKAARKSLCLLTNDGTLPLTPGAHRRVAVIGPNAAIARLGGYSGEPRHAVSLLDGIKARLAGKAEVVSAQGVFITRSEDRSADLVELADPARNHALIAEAADVAKTADIIILAIGDTEQTSREGFARNHLGDRTSLDLVGEQNALFDALHATGKPIIVCAINGRPPSYPGVAARANALLECWYAGQEGGAAIAEALFGEINPGAKLPVTVARDVGQVPIFYNRKPSSGRGYLFADAAPLFPFGHGLSYTSFEIGAPRLSQSRIASAANVTVEVDIANVGKRAGDEVVQIYVHDRVASVTRPIKELKQFARVSLAPGERRTLRFTLGPEAFSLWNEDMREVVEPGLFDIMAGPNSVDLKSTTLEIV</sequence>
<dbReference type="Pfam" id="PF01915">
    <property type="entry name" value="Glyco_hydro_3_C"/>
    <property type="match status" value="1"/>
</dbReference>
<dbReference type="GO" id="GO:0031222">
    <property type="term" value="P:arabinan catabolic process"/>
    <property type="evidence" value="ECO:0007669"/>
    <property type="project" value="TreeGrafter"/>
</dbReference>
<dbReference type="InterPro" id="IPR036881">
    <property type="entry name" value="Glyco_hydro_3_C_sf"/>
</dbReference>
<evidence type="ECO:0000256" key="9">
    <source>
        <dbReference type="SAM" id="SignalP"/>
    </source>
</evidence>
<evidence type="ECO:0000256" key="8">
    <source>
        <dbReference type="RuleBase" id="RU361161"/>
    </source>
</evidence>
<name>A0A2W5CB64_9SPHN</name>
<dbReference type="Proteomes" id="UP000249066">
    <property type="component" value="Unassembled WGS sequence"/>
</dbReference>
<evidence type="ECO:0000256" key="4">
    <source>
        <dbReference type="ARBA" id="ARBA00023295"/>
    </source>
</evidence>
<organism evidence="11 12">
    <name type="scientific">Sphingomonas sanxanigenens</name>
    <dbReference type="NCBI Taxonomy" id="397260"/>
    <lineage>
        <taxon>Bacteria</taxon>
        <taxon>Pseudomonadati</taxon>
        <taxon>Pseudomonadota</taxon>
        <taxon>Alphaproteobacteria</taxon>
        <taxon>Sphingomonadales</taxon>
        <taxon>Sphingomonadaceae</taxon>
        <taxon>Sphingomonas</taxon>
    </lineage>
</organism>
<dbReference type="Gene3D" id="3.40.50.1700">
    <property type="entry name" value="Glycoside hydrolase family 3 C-terminal domain"/>
    <property type="match status" value="1"/>
</dbReference>
<dbReference type="InterPro" id="IPR036962">
    <property type="entry name" value="Glyco_hydro_3_N_sf"/>
</dbReference>
<dbReference type="SUPFAM" id="SSF52279">
    <property type="entry name" value="Beta-D-glucan exohydrolase, C-terminal domain"/>
    <property type="match status" value="1"/>
</dbReference>
<dbReference type="GO" id="GO:0045493">
    <property type="term" value="P:xylan catabolic process"/>
    <property type="evidence" value="ECO:0007669"/>
    <property type="project" value="InterPro"/>
</dbReference>
<evidence type="ECO:0000256" key="2">
    <source>
        <dbReference type="ARBA" id="ARBA00022729"/>
    </source>
</evidence>
<dbReference type="FunFam" id="2.60.40.10:FF:000495">
    <property type="entry name" value="Periplasmic beta-glucosidase"/>
    <property type="match status" value="1"/>
</dbReference>
<dbReference type="EMBL" id="QFNN01000001">
    <property type="protein sequence ID" value="PZO92301.1"/>
    <property type="molecule type" value="Genomic_DNA"/>
</dbReference>
<evidence type="ECO:0000313" key="12">
    <source>
        <dbReference type="Proteomes" id="UP000249066"/>
    </source>
</evidence>
<feature type="domain" description="Fibronectin type III-like" evidence="10">
    <location>
        <begin position="711"/>
        <end position="780"/>
    </location>
</feature>
<comment type="caution">
    <text evidence="11">The sequence shown here is derived from an EMBL/GenBank/DDBJ whole genome shotgun (WGS) entry which is preliminary data.</text>
</comment>
<dbReference type="InterPro" id="IPR019800">
    <property type="entry name" value="Glyco_hydro_3_AS"/>
</dbReference>
<dbReference type="InterPro" id="IPR001764">
    <property type="entry name" value="Glyco_hydro_3_N"/>
</dbReference>
<dbReference type="GO" id="GO:0008422">
    <property type="term" value="F:beta-glucosidase activity"/>
    <property type="evidence" value="ECO:0007669"/>
    <property type="project" value="UniProtKB-ARBA"/>
</dbReference>
<evidence type="ECO:0000259" key="10">
    <source>
        <dbReference type="SMART" id="SM01217"/>
    </source>
</evidence>
<evidence type="ECO:0000256" key="6">
    <source>
        <dbReference type="ARBA" id="ARBA00032194"/>
    </source>
</evidence>
<dbReference type="InterPro" id="IPR026891">
    <property type="entry name" value="Fn3-like"/>
</dbReference>
<evidence type="ECO:0000313" key="11">
    <source>
        <dbReference type="EMBL" id="PZO92301.1"/>
    </source>
</evidence>
<keyword evidence="3 8" id="KW-0378">Hydrolase</keyword>
<reference evidence="11 12" key="1">
    <citation type="submission" date="2017-08" db="EMBL/GenBank/DDBJ databases">
        <title>Infants hospitalized years apart are colonized by the same room-sourced microbial strains.</title>
        <authorList>
            <person name="Brooks B."/>
            <person name="Olm M.R."/>
            <person name="Firek B.A."/>
            <person name="Baker R."/>
            <person name="Thomas B.C."/>
            <person name="Morowitz M.J."/>
            <person name="Banfield J.F."/>
        </authorList>
    </citation>
    <scope>NUCLEOTIDE SEQUENCE [LARGE SCALE GENOMIC DNA]</scope>
    <source>
        <strain evidence="11">S2_018_000_R2_101</strain>
    </source>
</reference>
<keyword evidence="4 8" id="KW-0326">Glycosidase</keyword>
<dbReference type="AlphaFoldDB" id="A0A2W5CB64"/>